<keyword evidence="3" id="KW-1003">Cell membrane</keyword>
<evidence type="ECO:0000313" key="9">
    <source>
        <dbReference type="EMBL" id="SMF88295.1"/>
    </source>
</evidence>
<evidence type="ECO:0000256" key="4">
    <source>
        <dbReference type="ARBA" id="ARBA00022692"/>
    </source>
</evidence>
<dbReference type="InterPro" id="IPR037185">
    <property type="entry name" value="EmrE-like"/>
</dbReference>
<evidence type="ECO:0000256" key="2">
    <source>
        <dbReference type="ARBA" id="ARBA00022448"/>
    </source>
</evidence>
<dbReference type="PANTHER" id="PTHR30561:SF1">
    <property type="entry name" value="MULTIDRUG TRANSPORTER EMRE"/>
    <property type="match status" value="1"/>
</dbReference>
<gene>
    <name evidence="9" type="ORF">SAMN05661091_4226</name>
</gene>
<dbReference type="FunFam" id="1.10.3730.20:FF:000001">
    <property type="entry name" value="Quaternary ammonium compound resistance transporter SugE"/>
    <property type="match status" value="1"/>
</dbReference>
<dbReference type="Gene3D" id="1.10.3730.20">
    <property type="match status" value="1"/>
</dbReference>
<name>A0A1X7HMB3_9BACL</name>
<evidence type="ECO:0000313" key="10">
    <source>
        <dbReference type="Proteomes" id="UP000192940"/>
    </source>
</evidence>
<dbReference type="Pfam" id="PF00893">
    <property type="entry name" value="Multi_Drug_Res"/>
    <property type="match status" value="1"/>
</dbReference>
<evidence type="ECO:0000256" key="5">
    <source>
        <dbReference type="ARBA" id="ARBA00022989"/>
    </source>
</evidence>
<feature type="transmembrane region" description="Helical" evidence="8">
    <location>
        <begin position="84"/>
        <end position="101"/>
    </location>
</feature>
<evidence type="ECO:0000256" key="3">
    <source>
        <dbReference type="ARBA" id="ARBA00022475"/>
    </source>
</evidence>
<dbReference type="InterPro" id="IPR045324">
    <property type="entry name" value="Small_multidrug_res"/>
</dbReference>
<evidence type="ECO:0000256" key="8">
    <source>
        <dbReference type="SAM" id="Phobius"/>
    </source>
</evidence>
<dbReference type="STRING" id="1313296.SAMN05661091_4226"/>
<keyword evidence="2" id="KW-0813">Transport</keyword>
<keyword evidence="5 8" id="KW-1133">Transmembrane helix</keyword>
<feature type="transmembrane region" description="Helical" evidence="8">
    <location>
        <begin position="32"/>
        <end position="50"/>
    </location>
</feature>
<dbReference type="SUPFAM" id="SSF103481">
    <property type="entry name" value="Multidrug resistance efflux transporter EmrE"/>
    <property type="match status" value="1"/>
</dbReference>
<dbReference type="AlphaFoldDB" id="A0A1X7HMB3"/>
<dbReference type="InterPro" id="IPR000390">
    <property type="entry name" value="Small_drug/metabolite_transptr"/>
</dbReference>
<comment type="subcellular location">
    <subcellularLocation>
        <location evidence="1 7">Cell membrane</location>
        <topology evidence="1 7">Multi-pass membrane protein</topology>
    </subcellularLocation>
</comment>
<proteinExistence type="inferred from homology"/>
<dbReference type="GO" id="GO:0005886">
    <property type="term" value="C:plasma membrane"/>
    <property type="evidence" value="ECO:0007669"/>
    <property type="project" value="UniProtKB-SubCell"/>
</dbReference>
<dbReference type="Proteomes" id="UP000192940">
    <property type="component" value="Chromosome I"/>
</dbReference>
<keyword evidence="10" id="KW-1185">Reference proteome</keyword>
<sequence>MGAVYLGFAIILEAFGSTMLKLSEGFTELWPSIGVAAGYLGSFMCLSFALKSISLSSAYATWSGIGTALTAIIGVLLFQEHLSLMKGIALVLVIIGIVLLNKSQSGSKDSEPSTA</sequence>
<dbReference type="EMBL" id="LT840184">
    <property type="protein sequence ID" value="SMF88295.1"/>
    <property type="molecule type" value="Genomic_DNA"/>
</dbReference>
<dbReference type="RefSeq" id="WP_208915010.1">
    <property type="nucleotide sequence ID" value="NZ_LT840184.1"/>
</dbReference>
<reference evidence="9 10" key="1">
    <citation type="submission" date="2017-04" db="EMBL/GenBank/DDBJ databases">
        <authorList>
            <person name="Afonso C.L."/>
            <person name="Miller P.J."/>
            <person name="Scott M.A."/>
            <person name="Spackman E."/>
            <person name="Goraichik I."/>
            <person name="Dimitrov K.M."/>
            <person name="Suarez D.L."/>
            <person name="Swayne D.E."/>
        </authorList>
    </citation>
    <scope>NUCLEOTIDE SEQUENCE [LARGE SCALE GENOMIC DNA]</scope>
    <source>
        <strain evidence="9 10">N3/975</strain>
    </source>
</reference>
<evidence type="ECO:0000256" key="1">
    <source>
        <dbReference type="ARBA" id="ARBA00004651"/>
    </source>
</evidence>
<evidence type="ECO:0000256" key="7">
    <source>
        <dbReference type="RuleBase" id="RU003942"/>
    </source>
</evidence>
<dbReference type="PANTHER" id="PTHR30561">
    <property type="entry name" value="SMR FAMILY PROTON-DEPENDENT DRUG EFFLUX TRANSPORTER SUGE"/>
    <property type="match status" value="1"/>
</dbReference>
<keyword evidence="4 7" id="KW-0812">Transmembrane</keyword>
<dbReference type="GO" id="GO:0022857">
    <property type="term" value="F:transmembrane transporter activity"/>
    <property type="evidence" value="ECO:0007669"/>
    <property type="project" value="InterPro"/>
</dbReference>
<evidence type="ECO:0000256" key="6">
    <source>
        <dbReference type="ARBA" id="ARBA00023136"/>
    </source>
</evidence>
<protein>
    <submittedName>
        <fullName evidence="9">Multidrug resistance protein EbrB</fullName>
    </submittedName>
</protein>
<feature type="transmembrane region" description="Helical" evidence="8">
    <location>
        <begin position="57"/>
        <end position="78"/>
    </location>
</feature>
<accession>A0A1X7HMB3</accession>
<keyword evidence="6 8" id="KW-0472">Membrane</keyword>
<organism evidence="9 10">
    <name type="scientific">Paenibacillus uliginis N3/975</name>
    <dbReference type="NCBI Taxonomy" id="1313296"/>
    <lineage>
        <taxon>Bacteria</taxon>
        <taxon>Bacillati</taxon>
        <taxon>Bacillota</taxon>
        <taxon>Bacilli</taxon>
        <taxon>Bacillales</taxon>
        <taxon>Paenibacillaceae</taxon>
        <taxon>Paenibacillus</taxon>
    </lineage>
</organism>
<comment type="similarity">
    <text evidence="7">Belongs to the drug/metabolite transporter (DMT) superfamily. Small multidrug resistance (SMR) (TC 2.A.7.1) family.</text>
</comment>